<dbReference type="InterPro" id="IPR016181">
    <property type="entry name" value="Acyl_CoA_acyltransferase"/>
</dbReference>
<dbReference type="AlphaFoldDB" id="A0A1Y6LZ77"/>
<dbReference type="EMBL" id="LT882688">
    <property type="protein sequence ID" value="SMY29705.1"/>
    <property type="molecule type" value="Genomic_DNA"/>
</dbReference>
<reference evidence="1 2" key="1">
    <citation type="submission" date="2016-10" db="EMBL/GenBank/DDBJ databases">
        <authorList>
            <person name="Varghese N."/>
        </authorList>
    </citation>
    <scope>NUCLEOTIDE SEQUENCE [LARGE SCALE GENOMIC DNA]</scope>
</reference>
<accession>A0A1Y6LZ77</accession>
<evidence type="ECO:0000313" key="2">
    <source>
        <dbReference type="Proteomes" id="UP000215453"/>
    </source>
</evidence>
<gene>
    <name evidence="1" type="ORF">ZT1A5_G11154</name>
</gene>
<dbReference type="Gene3D" id="3.40.630.30">
    <property type="match status" value="1"/>
</dbReference>
<name>A0A1Y6LZ77_ZYMTR</name>
<dbReference type="Proteomes" id="UP000215453">
    <property type="component" value="Chromosome 13"/>
</dbReference>
<evidence type="ECO:0000313" key="1">
    <source>
        <dbReference type="EMBL" id="SMY29705.1"/>
    </source>
</evidence>
<proteinExistence type="predicted"/>
<protein>
    <recommendedName>
        <fullName evidence="3">N-acetyltransferase domain-containing protein</fullName>
    </recommendedName>
</protein>
<organism evidence="1 2">
    <name type="scientific">Zymoseptoria tritici ST99CH_1A5</name>
    <dbReference type="NCBI Taxonomy" id="1276529"/>
    <lineage>
        <taxon>Eukaryota</taxon>
        <taxon>Fungi</taxon>
        <taxon>Dikarya</taxon>
        <taxon>Ascomycota</taxon>
        <taxon>Pezizomycotina</taxon>
        <taxon>Dothideomycetes</taxon>
        <taxon>Dothideomycetidae</taxon>
        <taxon>Mycosphaerellales</taxon>
        <taxon>Mycosphaerellaceae</taxon>
        <taxon>Zymoseptoria</taxon>
    </lineage>
</organism>
<dbReference type="SUPFAM" id="SSF55729">
    <property type="entry name" value="Acyl-CoA N-acyltransferases (Nat)"/>
    <property type="match status" value="1"/>
</dbReference>
<sequence length="230" mass="25363">MGISPALSAPRLIPGPLIHGLKTTASIFSVPQLVQSPFLPSLLSTINQAFAASHSLRPELFLQSHGPRLSSIEDFLSNLQDPESFIIIVSRPGSDEVIATSSARRYIGPPVKDSAAVEVKESPWTRTIEVEPGAEEWELKLMATQPDVQGQGVAAWMMALVEREIVARSQAKWAAREGAAAVPRLKMVLCTLRELKGEFYLRRGYLKDYETSRGDGFQFHILHLSKTIET</sequence>
<evidence type="ECO:0008006" key="3">
    <source>
        <dbReference type="Google" id="ProtNLM"/>
    </source>
</evidence>